<evidence type="ECO:0000313" key="1">
    <source>
        <dbReference type="EMBL" id="CAL2101899.1"/>
    </source>
</evidence>
<accession>A0ABM9P8K5</accession>
<keyword evidence="2" id="KW-1185">Reference proteome</keyword>
<name>A0ABM9P8K5_9FLAO</name>
<dbReference type="RefSeq" id="WP_348714893.1">
    <property type="nucleotide sequence ID" value="NZ_CAXJIO010000010.1"/>
</dbReference>
<evidence type="ECO:0000313" key="2">
    <source>
        <dbReference type="Proteomes" id="UP001497527"/>
    </source>
</evidence>
<dbReference type="EMBL" id="CAXJIO010000010">
    <property type="protein sequence ID" value="CAL2101899.1"/>
    <property type="molecule type" value="Genomic_DNA"/>
</dbReference>
<protein>
    <recommendedName>
        <fullName evidence="3">Gingipain propeptide domain-containing protein</fullName>
    </recommendedName>
</protein>
<organism evidence="1 2">
    <name type="scientific">Tenacibaculum polynesiense</name>
    <dbReference type="NCBI Taxonomy" id="3137857"/>
    <lineage>
        <taxon>Bacteria</taxon>
        <taxon>Pseudomonadati</taxon>
        <taxon>Bacteroidota</taxon>
        <taxon>Flavobacteriia</taxon>
        <taxon>Flavobacteriales</taxon>
        <taxon>Flavobacteriaceae</taxon>
        <taxon>Tenacibaculum</taxon>
    </lineage>
</organism>
<reference evidence="1 2" key="1">
    <citation type="submission" date="2024-05" db="EMBL/GenBank/DDBJ databases">
        <authorList>
            <person name="Duchaud E."/>
        </authorList>
    </citation>
    <scope>NUCLEOTIDE SEQUENCE [LARGE SCALE GENOMIC DNA]</scope>
    <source>
        <strain evidence="1">Ena-SAMPLE-TAB-13-05-2024-13:56:06:370-140308</strain>
    </source>
</reference>
<proteinExistence type="predicted"/>
<dbReference type="Proteomes" id="UP001497527">
    <property type="component" value="Unassembled WGS sequence"/>
</dbReference>
<sequence length="220" mass="25676">MKIITTTLLVLLSYVLKAQSIEGKWLMSTENAIDTYSIPEIFVIEFNKGMTRVFDFDKPVEKEKKIIITKDTLEFTEKDSIVSLPYKFISNDVLQIVHFIKDEEGEKSEFPVTYFRIKPTKTSLSKEEIENIIYKTEIGTISFEKSLENYLLKVKEEDFNFFNERFFIEKLDDTFVISSYQYGKRNNITLIKEVNNNGLVLVGGNEKPYLLTLKKVNTKN</sequence>
<gene>
    <name evidence="1" type="ORF">T190423A01A_10462</name>
</gene>
<comment type="caution">
    <text evidence="1">The sequence shown here is derived from an EMBL/GenBank/DDBJ whole genome shotgun (WGS) entry which is preliminary data.</text>
</comment>
<evidence type="ECO:0008006" key="3">
    <source>
        <dbReference type="Google" id="ProtNLM"/>
    </source>
</evidence>